<accession>A0A9N9PY84</accession>
<comment type="caution">
    <text evidence="1">The sequence shown here is derived from an EMBL/GenBank/DDBJ whole genome shotgun (WGS) entry which is preliminary data.</text>
</comment>
<keyword evidence="2" id="KW-1185">Reference proteome</keyword>
<gene>
    <name evidence="1" type="ORF">HYALB_00001217</name>
</gene>
<proteinExistence type="predicted"/>
<sequence>MAWVWYDESSQPFIEGVRSLAVTFAIKRKDSDVERGGNMGDEVGAAEAKAPIKANAVAAERNIFDDCSSGLSFVKMWVVGVVVLWH</sequence>
<dbReference type="Proteomes" id="UP000701801">
    <property type="component" value="Unassembled WGS sequence"/>
</dbReference>
<dbReference type="EMBL" id="CAJVRM010000045">
    <property type="protein sequence ID" value="CAG8972525.1"/>
    <property type="molecule type" value="Genomic_DNA"/>
</dbReference>
<name>A0A9N9PY84_9HELO</name>
<dbReference type="AlphaFoldDB" id="A0A9N9PY84"/>
<protein>
    <submittedName>
        <fullName evidence="1">Uncharacterized protein</fullName>
    </submittedName>
</protein>
<evidence type="ECO:0000313" key="1">
    <source>
        <dbReference type="EMBL" id="CAG8972525.1"/>
    </source>
</evidence>
<evidence type="ECO:0000313" key="2">
    <source>
        <dbReference type="Proteomes" id="UP000701801"/>
    </source>
</evidence>
<organism evidence="1 2">
    <name type="scientific">Hymenoscyphus albidus</name>
    <dbReference type="NCBI Taxonomy" id="595503"/>
    <lineage>
        <taxon>Eukaryota</taxon>
        <taxon>Fungi</taxon>
        <taxon>Dikarya</taxon>
        <taxon>Ascomycota</taxon>
        <taxon>Pezizomycotina</taxon>
        <taxon>Leotiomycetes</taxon>
        <taxon>Helotiales</taxon>
        <taxon>Helotiaceae</taxon>
        <taxon>Hymenoscyphus</taxon>
    </lineage>
</organism>
<reference evidence="1" key="1">
    <citation type="submission" date="2021-07" db="EMBL/GenBank/DDBJ databases">
        <authorList>
            <person name="Durling M."/>
        </authorList>
    </citation>
    <scope>NUCLEOTIDE SEQUENCE</scope>
</reference>